<protein>
    <submittedName>
        <fullName evidence="2">Uncharacterized protein</fullName>
    </submittedName>
</protein>
<proteinExistence type="predicted"/>
<evidence type="ECO:0000313" key="2">
    <source>
        <dbReference type="EMBL" id="EDX73935.1"/>
    </source>
</evidence>
<gene>
    <name evidence="2" type="ORF">MC7420_5815</name>
</gene>
<dbReference type="Proteomes" id="UP000003835">
    <property type="component" value="Unassembled WGS sequence"/>
</dbReference>
<name>B4VVN4_9CYAN</name>
<evidence type="ECO:0000313" key="3">
    <source>
        <dbReference type="Proteomes" id="UP000003835"/>
    </source>
</evidence>
<dbReference type="STRING" id="118168.MC7420_5815"/>
<dbReference type="RefSeq" id="WP_006102697.1">
    <property type="nucleotide sequence ID" value="NZ_DS989855.1"/>
</dbReference>
<dbReference type="HOGENOM" id="CLU_3134433_0_0_3"/>
<accession>B4VVN4</accession>
<feature type="transmembrane region" description="Helical" evidence="1">
    <location>
        <begin position="6"/>
        <end position="23"/>
    </location>
</feature>
<organism evidence="2 3">
    <name type="scientific">Coleofasciculus chthonoplastes PCC 7420</name>
    <dbReference type="NCBI Taxonomy" id="118168"/>
    <lineage>
        <taxon>Bacteria</taxon>
        <taxon>Bacillati</taxon>
        <taxon>Cyanobacteriota</taxon>
        <taxon>Cyanophyceae</taxon>
        <taxon>Coleofasciculales</taxon>
        <taxon>Coleofasciculaceae</taxon>
        <taxon>Coleofasciculus</taxon>
    </lineage>
</organism>
<evidence type="ECO:0000256" key="1">
    <source>
        <dbReference type="SAM" id="Phobius"/>
    </source>
</evidence>
<keyword evidence="1" id="KW-0472">Membrane</keyword>
<keyword evidence="1" id="KW-0812">Transmembrane</keyword>
<keyword evidence="1" id="KW-1133">Transmembrane helix</keyword>
<keyword evidence="3" id="KW-1185">Reference proteome</keyword>
<sequence length="49" mass="5718">MNEHHYYIGLLLILLVFGFELLVQSADINSEQRVRSRASRQEDSLLVSR</sequence>
<dbReference type="EMBL" id="DS989855">
    <property type="protein sequence ID" value="EDX73935.1"/>
    <property type="molecule type" value="Genomic_DNA"/>
</dbReference>
<dbReference type="AlphaFoldDB" id="B4VVN4"/>
<reference evidence="2 3" key="1">
    <citation type="submission" date="2008-07" db="EMBL/GenBank/DDBJ databases">
        <authorList>
            <person name="Tandeau de Marsac N."/>
            <person name="Ferriera S."/>
            <person name="Johnson J."/>
            <person name="Kravitz S."/>
            <person name="Beeson K."/>
            <person name="Sutton G."/>
            <person name="Rogers Y.-H."/>
            <person name="Friedman R."/>
            <person name="Frazier M."/>
            <person name="Venter J.C."/>
        </authorList>
    </citation>
    <scope>NUCLEOTIDE SEQUENCE [LARGE SCALE GENOMIC DNA]</scope>
    <source>
        <strain evidence="2 3">PCC 7420</strain>
    </source>
</reference>